<gene>
    <name evidence="1" type="ORF">MSG28_001999</name>
</gene>
<protein>
    <submittedName>
        <fullName evidence="1">Uncharacterized protein</fullName>
    </submittedName>
</protein>
<evidence type="ECO:0000313" key="1">
    <source>
        <dbReference type="EMBL" id="KAI8427466.1"/>
    </source>
</evidence>
<sequence length="229" mass="26516">MPDNKRIESMLFNYESANKTDYRGGEITAPIKTVFKEKQGCLRIRPPPLKDIHTLSDWKEANIPFDLVVKKKDIIRTDPTAVQKTMHKVIDTGHAHAVETRPRLIMTPAVSMDDIPDPRTREILVKDTYISTSHKAMEEAVEQAQYKTVRAPFVGRPAPANPLFLGRLQAELVPLEWRRETIEWDGKQLRTFVDPDREFWRHRDLYKSCEACKATAQIAKIRKLQKKNK</sequence>
<name>A0ACC0JTG5_CHOFU</name>
<proteinExistence type="predicted"/>
<keyword evidence="2" id="KW-1185">Reference proteome</keyword>
<dbReference type="Proteomes" id="UP001064048">
    <property type="component" value="Chromosome 3"/>
</dbReference>
<accession>A0ACC0JTG5</accession>
<comment type="caution">
    <text evidence="1">The sequence shown here is derived from an EMBL/GenBank/DDBJ whole genome shotgun (WGS) entry which is preliminary data.</text>
</comment>
<reference evidence="1 2" key="1">
    <citation type="journal article" date="2022" name="Genome Biol. Evol.">
        <title>The Spruce Budworm Genome: Reconstructing the Evolutionary History of Antifreeze Proteins.</title>
        <authorList>
            <person name="Beliveau C."/>
            <person name="Gagne P."/>
            <person name="Picq S."/>
            <person name="Vernygora O."/>
            <person name="Keeling C.I."/>
            <person name="Pinkney K."/>
            <person name="Doucet D."/>
            <person name="Wen F."/>
            <person name="Johnston J.S."/>
            <person name="Maaroufi H."/>
            <person name="Boyle B."/>
            <person name="Laroche J."/>
            <person name="Dewar K."/>
            <person name="Juretic N."/>
            <person name="Blackburn G."/>
            <person name="Nisole A."/>
            <person name="Brunet B."/>
            <person name="Brandao M."/>
            <person name="Lumley L."/>
            <person name="Duan J."/>
            <person name="Quan G."/>
            <person name="Lucarotti C.J."/>
            <person name="Roe A.D."/>
            <person name="Sperling F.A.H."/>
            <person name="Levesque R.C."/>
            <person name="Cusson M."/>
        </authorList>
    </citation>
    <scope>NUCLEOTIDE SEQUENCE [LARGE SCALE GENOMIC DNA]</scope>
    <source>
        <strain evidence="1">Glfc:IPQL:Cfum</strain>
    </source>
</reference>
<organism evidence="1 2">
    <name type="scientific">Choristoneura fumiferana</name>
    <name type="common">Spruce budworm moth</name>
    <name type="synonym">Archips fumiferana</name>
    <dbReference type="NCBI Taxonomy" id="7141"/>
    <lineage>
        <taxon>Eukaryota</taxon>
        <taxon>Metazoa</taxon>
        <taxon>Ecdysozoa</taxon>
        <taxon>Arthropoda</taxon>
        <taxon>Hexapoda</taxon>
        <taxon>Insecta</taxon>
        <taxon>Pterygota</taxon>
        <taxon>Neoptera</taxon>
        <taxon>Endopterygota</taxon>
        <taxon>Lepidoptera</taxon>
        <taxon>Glossata</taxon>
        <taxon>Ditrysia</taxon>
        <taxon>Tortricoidea</taxon>
        <taxon>Tortricidae</taxon>
        <taxon>Tortricinae</taxon>
        <taxon>Choristoneura</taxon>
    </lineage>
</organism>
<dbReference type="EMBL" id="CM046103">
    <property type="protein sequence ID" value="KAI8427466.1"/>
    <property type="molecule type" value="Genomic_DNA"/>
</dbReference>
<evidence type="ECO:0000313" key="2">
    <source>
        <dbReference type="Proteomes" id="UP001064048"/>
    </source>
</evidence>